<evidence type="ECO:0000313" key="11">
    <source>
        <dbReference type="EMBL" id="QGH36010.1"/>
    </source>
</evidence>
<organism evidence="11 12">
    <name type="scientific">Gracilibacillus salitolerans</name>
    <dbReference type="NCBI Taxonomy" id="2663022"/>
    <lineage>
        <taxon>Bacteria</taxon>
        <taxon>Bacillati</taxon>
        <taxon>Bacillota</taxon>
        <taxon>Bacilli</taxon>
        <taxon>Bacillales</taxon>
        <taxon>Bacillaceae</taxon>
        <taxon>Gracilibacillus</taxon>
    </lineage>
</organism>
<keyword evidence="5" id="KW-0805">Transcription regulation</keyword>
<evidence type="ECO:0000256" key="4">
    <source>
        <dbReference type="ARBA" id="ARBA00023012"/>
    </source>
</evidence>
<protein>
    <submittedName>
        <fullName evidence="11">Response regulator</fullName>
    </submittedName>
</protein>
<dbReference type="InterPro" id="IPR018060">
    <property type="entry name" value="HTH_AraC"/>
</dbReference>
<dbReference type="Gene3D" id="3.40.50.2300">
    <property type="match status" value="1"/>
</dbReference>
<evidence type="ECO:0000259" key="10">
    <source>
        <dbReference type="PROSITE" id="PS50110"/>
    </source>
</evidence>
<dbReference type="GO" id="GO:0000160">
    <property type="term" value="P:phosphorelay signal transduction system"/>
    <property type="evidence" value="ECO:0007669"/>
    <property type="project" value="UniProtKB-KW"/>
</dbReference>
<dbReference type="InterPro" id="IPR051552">
    <property type="entry name" value="HptR"/>
</dbReference>
<dbReference type="SUPFAM" id="SSF46689">
    <property type="entry name" value="Homeodomain-like"/>
    <property type="match status" value="2"/>
</dbReference>
<keyword evidence="3 8" id="KW-0597">Phosphoprotein</keyword>
<dbReference type="GO" id="GO:0005737">
    <property type="term" value="C:cytoplasm"/>
    <property type="evidence" value="ECO:0007669"/>
    <property type="project" value="UniProtKB-SubCell"/>
</dbReference>
<dbReference type="GO" id="GO:0003700">
    <property type="term" value="F:DNA-binding transcription factor activity"/>
    <property type="evidence" value="ECO:0007669"/>
    <property type="project" value="InterPro"/>
</dbReference>
<keyword evidence="2" id="KW-0963">Cytoplasm</keyword>
<gene>
    <name evidence="11" type="ORF">GI584_18990</name>
</gene>
<accession>A0A5Q2TQK4</accession>
<comment type="subcellular location">
    <subcellularLocation>
        <location evidence="1">Cytoplasm</location>
    </subcellularLocation>
</comment>
<dbReference type="AlphaFoldDB" id="A0A5Q2TQK4"/>
<evidence type="ECO:0000256" key="3">
    <source>
        <dbReference type="ARBA" id="ARBA00022553"/>
    </source>
</evidence>
<name>A0A5Q2TQK4_9BACI</name>
<feature type="modified residue" description="4-aspartylphosphate" evidence="8">
    <location>
        <position position="55"/>
    </location>
</feature>
<feature type="domain" description="Response regulatory" evidence="10">
    <location>
        <begin position="3"/>
        <end position="120"/>
    </location>
</feature>
<keyword evidence="6" id="KW-0238">DNA-binding</keyword>
<dbReference type="InterPro" id="IPR009057">
    <property type="entry name" value="Homeodomain-like_sf"/>
</dbReference>
<dbReference type="SMART" id="SM00448">
    <property type="entry name" value="REC"/>
    <property type="match status" value="1"/>
</dbReference>
<evidence type="ECO:0000256" key="5">
    <source>
        <dbReference type="ARBA" id="ARBA00023015"/>
    </source>
</evidence>
<dbReference type="PROSITE" id="PS00041">
    <property type="entry name" value="HTH_ARAC_FAMILY_1"/>
    <property type="match status" value="1"/>
</dbReference>
<dbReference type="GO" id="GO:0043565">
    <property type="term" value="F:sequence-specific DNA binding"/>
    <property type="evidence" value="ECO:0007669"/>
    <property type="project" value="InterPro"/>
</dbReference>
<reference evidence="11 12" key="1">
    <citation type="submission" date="2019-11" db="EMBL/GenBank/DDBJ databases">
        <title>Gracilibacillus salitolerans sp. nov., a moderate halophile isolated from a saline soil in northwest China.</title>
        <authorList>
            <person name="Gan L."/>
        </authorList>
    </citation>
    <scope>NUCLEOTIDE SEQUENCE [LARGE SCALE GENOMIC DNA]</scope>
    <source>
        <strain evidence="11 12">SCU50</strain>
    </source>
</reference>
<evidence type="ECO:0000256" key="6">
    <source>
        <dbReference type="ARBA" id="ARBA00023125"/>
    </source>
</evidence>
<dbReference type="PRINTS" id="PR00032">
    <property type="entry name" value="HTHARAC"/>
</dbReference>
<keyword evidence="7" id="KW-0804">Transcription</keyword>
<dbReference type="Gene3D" id="1.10.10.60">
    <property type="entry name" value="Homeodomain-like"/>
    <property type="match status" value="2"/>
</dbReference>
<dbReference type="RefSeq" id="WP_153792218.1">
    <property type="nucleotide sequence ID" value="NZ_CP045915.1"/>
</dbReference>
<dbReference type="InterPro" id="IPR018062">
    <property type="entry name" value="HTH_AraC-typ_CS"/>
</dbReference>
<dbReference type="InterPro" id="IPR020449">
    <property type="entry name" value="Tscrpt_reg_AraC-type_HTH"/>
</dbReference>
<dbReference type="InterPro" id="IPR011006">
    <property type="entry name" value="CheY-like_superfamily"/>
</dbReference>
<dbReference type="EMBL" id="CP045915">
    <property type="protein sequence ID" value="QGH36010.1"/>
    <property type="molecule type" value="Genomic_DNA"/>
</dbReference>
<dbReference type="InterPro" id="IPR001789">
    <property type="entry name" value="Sig_transdc_resp-reg_receiver"/>
</dbReference>
<dbReference type="PROSITE" id="PS01124">
    <property type="entry name" value="HTH_ARAC_FAMILY_2"/>
    <property type="match status" value="1"/>
</dbReference>
<proteinExistence type="predicted"/>
<keyword evidence="12" id="KW-1185">Reference proteome</keyword>
<keyword evidence="4" id="KW-0902">Two-component regulatory system</keyword>
<evidence type="ECO:0000256" key="8">
    <source>
        <dbReference type="PROSITE-ProRule" id="PRU00169"/>
    </source>
</evidence>
<sequence>MWNLFIAEDESIIRRGLKKSLNWESYSINVIGEAEDGEEALNKAIEFRPDILFIDINMPFLNGLELMEKLRPILPDAVFIVISGYNEFIYAQKAIKMGTIDYILKPVKKPELERSIENAIDILKKKSRNRLREKQLEGNKQLLKEKFLLNWSLGHYQEDEMKKQAKLLGIHLTKNTGLLVFKVIKEINIGSMEQNWSDVLLSFSIKNIINDLLSDYQSKEMFEDQSGHIVLLLPLIDTETLFDINRKIVIELERFLGKVVTCEECLLTSFLSFPNEYKKIISDLKSANKRTPIVALAKNYIDQHYDSQSISLQQVASYVQVNPTYLSKQIKNELGVSFIQYLTNVRINKALTLMKDPYLKIYEVAEMVGYSTQHYFCNAFKKVVGFSPTVYRTGEKTHE</sequence>
<dbReference type="SMART" id="SM00342">
    <property type="entry name" value="HTH_ARAC"/>
    <property type="match status" value="1"/>
</dbReference>
<feature type="domain" description="HTH araC/xylS-type" evidence="9">
    <location>
        <begin position="295"/>
        <end position="394"/>
    </location>
</feature>
<evidence type="ECO:0000313" key="12">
    <source>
        <dbReference type="Proteomes" id="UP000339690"/>
    </source>
</evidence>
<evidence type="ECO:0000256" key="1">
    <source>
        <dbReference type="ARBA" id="ARBA00004496"/>
    </source>
</evidence>
<dbReference type="Pfam" id="PF12833">
    <property type="entry name" value="HTH_18"/>
    <property type="match status" value="1"/>
</dbReference>
<evidence type="ECO:0000256" key="2">
    <source>
        <dbReference type="ARBA" id="ARBA00022490"/>
    </source>
</evidence>
<evidence type="ECO:0000256" key="7">
    <source>
        <dbReference type="ARBA" id="ARBA00023163"/>
    </source>
</evidence>
<evidence type="ECO:0000259" key="9">
    <source>
        <dbReference type="PROSITE" id="PS01124"/>
    </source>
</evidence>
<dbReference type="PANTHER" id="PTHR42713">
    <property type="entry name" value="HISTIDINE KINASE-RELATED"/>
    <property type="match status" value="1"/>
</dbReference>
<dbReference type="SUPFAM" id="SSF52172">
    <property type="entry name" value="CheY-like"/>
    <property type="match status" value="1"/>
</dbReference>
<dbReference type="Pfam" id="PF00072">
    <property type="entry name" value="Response_reg"/>
    <property type="match status" value="1"/>
</dbReference>
<dbReference type="PROSITE" id="PS50110">
    <property type="entry name" value="RESPONSE_REGULATORY"/>
    <property type="match status" value="1"/>
</dbReference>
<dbReference type="CDD" id="cd17536">
    <property type="entry name" value="REC_YesN-like"/>
    <property type="match status" value="1"/>
</dbReference>
<dbReference type="PANTHER" id="PTHR42713:SF3">
    <property type="entry name" value="TRANSCRIPTIONAL REGULATORY PROTEIN HPTR"/>
    <property type="match status" value="1"/>
</dbReference>
<dbReference type="KEGG" id="grc:GI584_18990"/>
<dbReference type="Proteomes" id="UP000339690">
    <property type="component" value="Chromosome"/>
</dbReference>